<sequence length="412" mass="47178">MYVKSCLPFCLNRWYNKNYMKKIALLMDSWHRYMVAAWAIGTVQELKKRKIDACLYIFCCAGNWSLDEEYNEGEHGIFSLPNFNEFDGVLVDFSNMLSDNEEQIVTERIRYSGIPAISLQKQIEGFTYVGPDNYSAMRQMTAHLHEVHHINKFWLMMGPEENFESNVREKAIRDYMNEKGISLGKNDAIHVDFDYQAGVRGYRELRSTHSDLPEAIICVNDNQAIAVCEEAEKDGLKVPGDFAVTGFDNFDKAGFYSPRITTMSNVREKLVAKAVDALIDVWNGYPAPKKIYNTVDFLTYESCGCHPRHADIRANLKKMVLENINQDKYSTELLELESVMSMCHSVTEVAEEADKHLELLRGDAFYMMVDPKLFAELSLNGVLPNSREKLTASFCRGCYPLQMEIVYPAPLD</sequence>
<dbReference type="CDD" id="cd06267">
    <property type="entry name" value="PBP1_LacI_sugar_binding-like"/>
    <property type="match status" value="1"/>
</dbReference>
<organism evidence="5 6">
    <name type="scientific">Candidatus Weimeria bifida</name>
    <dbReference type="NCBI Taxonomy" id="2599074"/>
    <lineage>
        <taxon>Bacteria</taxon>
        <taxon>Bacillati</taxon>
        <taxon>Bacillota</taxon>
        <taxon>Clostridia</taxon>
        <taxon>Lachnospirales</taxon>
        <taxon>Lachnospiraceae</taxon>
        <taxon>Candidatus Weimeria</taxon>
    </lineage>
</organism>
<accession>A0A6N7J021</accession>
<evidence type="ECO:0000313" key="6">
    <source>
        <dbReference type="Proteomes" id="UP000460257"/>
    </source>
</evidence>
<feature type="domain" description="Transcriptional regulator LacI/GalR-like sensor" evidence="4">
    <location>
        <begin position="142"/>
        <end position="289"/>
    </location>
</feature>
<dbReference type="Proteomes" id="UP000460257">
    <property type="component" value="Unassembled WGS sequence"/>
</dbReference>
<evidence type="ECO:0000256" key="3">
    <source>
        <dbReference type="ARBA" id="ARBA00023163"/>
    </source>
</evidence>
<keyword evidence="2" id="KW-0238">DNA-binding</keyword>
<protein>
    <submittedName>
        <fullName evidence="5">LacI family transcriptional regulator</fullName>
    </submittedName>
</protein>
<dbReference type="InterPro" id="IPR046335">
    <property type="entry name" value="LacI/GalR-like_sensor"/>
</dbReference>
<dbReference type="Gene3D" id="3.40.50.2300">
    <property type="match status" value="2"/>
</dbReference>
<keyword evidence="1" id="KW-0805">Transcription regulation</keyword>
<dbReference type="GO" id="GO:0003700">
    <property type="term" value="F:DNA-binding transcription factor activity"/>
    <property type="evidence" value="ECO:0007669"/>
    <property type="project" value="TreeGrafter"/>
</dbReference>
<keyword evidence="6" id="KW-1185">Reference proteome</keyword>
<dbReference type="SUPFAM" id="SSF53822">
    <property type="entry name" value="Periplasmic binding protein-like I"/>
    <property type="match status" value="1"/>
</dbReference>
<comment type="caution">
    <text evidence="5">The sequence shown here is derived from an EMBL/GenBank/DDBJ whole genome shotgun (WGS) entry which is preliminary data.</text>
</comment>
<dbReference type="Pfam" id="PF13377">
    <property type="entry name" value="Peripla_BP_3"/>
    <property type="match status" value="1"/>
</dbReference>
<gene>
    <name evidence="5" type="ORF">FRC54_08610</name>
</gene>
<dbReference type="PANTHER" id="PTHR30146">
    <property type="entry name" value="LACI-RELATED TRANSCRIPTIONAL REPRESSOR"/>
    <property type="match status" value="1"/>
</dbReference>
<dbReference type="GO" id="GO:0000976">
    <property type="term" value="F:transcription cis-regulatory region binding"/>
    <property type="evidence" value="ECO:0007669"/>
    <property type="project" value="TreeGrafter"/>
</dbReference>
<evidence type="ECO:0000313" key="5">
    <source>
        <dbReference type="EMBL" id="MQN01948.1"/>
    </source>
</evidence>
<dbReference type="AlphaFoldDB" id="A0A6N7J021"/>
<reference evidence="5" key="1">
    <citation type="journal article" date="2020" name="Appl. Environ. Microbiol.">
        <title>Medium-Chain Fatty Acid Synthesis by 'Candidatus Weimeria bifida' gen. nov., sp. nov., and 'Candidatus Pseudoramibacter fermentans' sp. nov.</title>
        <authorList>
            <person name="Scarborough M.J."/>
            <person name="Myers K.S."/>
            <person name="Donohue T.J."/>
            <person name="Noguera D.R."/>
        </authorList>
    </citation>
    <scope>NUCLEOTIDE SEQUENCE</scope>
    <source>
        <strain evidence="5">LCO1.1</strain>
    </source>
</reference>
<dbReference type="InterPro" id="IPR028082">
    <property type="entry name" value="Peripla_BP_I"/>
</dbReference>
<proteinExistence type="predicted"/>
<evidence type="ECO:0000256" key="2">
    <source>
        <dbReference type="ARBA" id="ARBA00023125"/>
    </source>
</evidence>
<keyword evidence="3" id="KW-0804">Transcription</keyword>
<evidence type="ECO:0000259" key="4">
    <source>
        <dbReference type="Pfam" id="PF13377"/>
    </source>
</evidence>
<dbReference type="EMBL" id="VOGC01000007">
    <property type="protein sequence ID" value="MQN01948.1"/>
    <property type="molecule type" value="Genomic_DNA"/>
</dbReference>
<dbReference type="PANTHER" id="PTHR30146:SF24">
    <property type="entry name" value="XYLOSE OPERON REGULATORY PROTEIN"/>
    <property type="match status" value="1"/>
</dbReference>
<evidence type="ECO:0000256" key="1">
    <source>
        <dbReference type="ARBA" id="ARBA00023015"/>
    </source>
</evidence>
<name>A0A6N7J021_9FIRM</name>